<dbReference type="OrthoDB" id="422827at2759"/>
<dbReference type="GO" id="GO:0000139">
    <property type="term" value="C:Golgi membrane"/>
    <property type="evidence" value="ECO:0007669"/>
    <property type="project" value="TreeGrafter"/>
</dbReference>
<comment type="subcellular location">
    <subcellularLocation>
        <location evidence="1">Membrane</location>
        <topology evidence="1">Multi-pass membrane protein</topology>
    </subcellularLocation>
</comment>
<dbReference type="Pfam" id="PF14360">
    <property type="entry name" value="PAP2_C"/>
    <property type="match status" value="1"/>
</dbReference>
<feature type="transmembrane region" description="Helical" evidence="9">
    <location>
        <begin position="263"/>
        <end position="282"/>
    </location>
</feature>
<evidence type="ECO:0000256" key="5">
    <source>
        <dbReference type="ARBA" id="ARBA00022919"/>
    </source>
</evidence>
<dbReference type="GeneID" id="25258859"/>
<dbReference type="PANTHER" id="PTHR21290">
    <property type="entry name" value="SPHINGOMYELIN SYNTHETASE"/>
    <property type="match status" value="1"/>
</dbReference>
<comment type="similarity">
    <text evidence="2">Belongs to the sphingomyelin synthase family.</text>
</comment>
<dbReference type="InterPro" id="IPR045221">
    <property type="entry name" value="Sphingomyelin_synth-like"/>
</dbReference>
<dbReference type="GO" id="GO:0047493">
    <property type="term" value="F:ceramide cholinephosphotransferase activity"/>
    <property type="evidence" value="ECO:0007669"/>
    <property type="project" value="TreeGrafter"/>
</dbReference>
<evidence type="ECO:0000259" key="10">
    <source>
        <dbReference type="Pfam" id="PF14360"/>
    </source>
</evidence>
<feature type="transmembrane region" description="Helical" evidence="9">
    <location>
        <begin position="212"/>
        <end position="232"/>
    </location>
</feature>
<keyword evidence="4 9" id="KW-0812">Transmembrane</keyword>
<dbReference type="GO" id="GO:0033188">
    <property type="term" value="F:sphingomyelin synthase activity"/>
    <property type="evidence" value="ECO:0007669"/>
    <property type="project" value="TreeGrafter"/>
</dbReference>
<name>A0A098VT03_9MICR</name>
<keyword evidence="5" id="KW-0746">Sphingolipid metabolism</keyword>
<keyword evidence="3" id="KW-0808">Transferase</keyword>
<evidence type="ECO:0000256" key="4">
    <source>
        <dbReference type="ARBA" id="ARBA00022692"/>
    </source>
</evidence>
<dbReference type="AlphaFoldDB" id="A0A098VT03"/>
<dbReference type="CDD" id="cd01610">
    <property type="entry name" value="PAP2_like"/>
    <property type="match status" value="1"/>
</dbReference>
<feature type="domain" description="Sphingomyelin synthase-like" evidence="10">
    <location>
        <begin position="252"/>
        <end position="335"/>
    </location>
</feature>
<gene>
    <name evidence="11" type="ORF">DI09_19p100</name>
</gene>
<comment type="caution">
    <text evidence="11">The sequence shown here is derived from an EMBL/GenBank/DDBJ whole genome shotgun (WGS) entry which is preliminary data.</text>
</comment>
<keyword evidence="8 9" id="KW-0472">Membrane</keyword>
<evidence type="ECO:0000313" key="12">
    <source>
        <dbReference type="Proteomes" id="UP000029725"/>
    </source>
</evidence>
<dbReference type="Proteomes" id="UP000029725">
    <property type="component" value="Unassembled WGS sequence"/>
</dbReference>
<dbReference type="HOGENOM" id="CLU_649048_0_0_1"/>
<dbReference type="GO" id="GO:0005886">
    <property type="term" value="C:plasma membrane"/>
    <property type="evidence" value="ECO:0007669"/>
    <property type="project" value="TreeGrafter"/>
</dbReference>
<dbReference type="GO" id="GO:0005789">
    <property type="term" value="C:endoplasmic reticulum membrane"/>
    <property type="evidence" value="ECO:0007669"/>
    <property type="project" value="TreeGrafter"/>
</dbReference>
<dbReference type="EMBL" id="JMKJ01000110">
    <property type="protein sequence ID" value="KGG52228.1"/>
    <property type="molecule type" value="Genomic_DNA"/>
</dbReference>
<organism evidence="11 12">
    <name type="scientific">Mitosporidium daphniae</name>
    <dbReference type="NCBI Taxonomy" id="1485682"/>
    <lineage>
        <taxon>Eukaryota</taxon>
        <taxon>Fungi</taxon>
        <taxon>Fungi incertae sedis</taxon>
        <taxon>Microsporidia</taxon>
        <taxon>Mitosporidium</taxon>
    </lineage>
</organism>
<dbReference type="Gene3D" id="1.20.144.10">
    <property type="entry name" value="Phosphatidic acid phosphatase type 2/haloperoxidase"/>
    <property type="match status" value="1"/>
</dbReference>
<evidence type="ECO:0000256" key="9">
    <source>
        <dbReference type="SAM" id="Phobius"/>
    </source>
</evidence>
<dbReference type="PANTHER" id="PTHR21290:SF25">
    <property type="entry name" value="SPHINGOMYELIN SYNTHASE-RELATED PROTEIN 1"/>
    <property type="match status" value="1"/>
</dbReference>
<evidence type="ECO:0000313" key="11">
    <source>
        <dbReference type="EMBL" id="KGG52228.1"/>
    </source>
</evidence>
<feature type="transmembrane region" description="Helical" evidence="9">
    <location>
        <begin position="315"/>
        <end position="333"/>
    </location>
</feature>
<evidence type="ECO:0000256" key="8">
    <source>
        <dbReference type="ARBA" id="ARBA00023136"/>
    </source>
</evidence>
<feature type="transmembrane region" description="Helical" evidence="9">
    <location>
        <begin position="63"/>
        <end position="84"/>
    </location>
</feature>
<dbReference type="GO" id="GO:0046513">
    <property type="term" value="P:ceramide biosynthetic process"/>
    <property type="evidence" value="ECO:0007669"/>
    <property type="project" value="TreeGrafter"/>
</dbReference>
<accession>A0A098VT03</accession>
<dbReference type="InterPro" id="IPR025749">
    <property type="entry name" value="Sphingomyelin_synth-like_dom"/>
</dbReference>
<dbReference type="RefSeq" id="XP_013238655.1">
    <property type="nucleotide sequence ID" value="XM_013383201.1"/>
</dbReference>
<protein>
    <recommendedName>
        <fullName evidence="10">Sphingomyelin synthase-like domain-containing protein</fullName>
    </recommendedName>
</protein>
<evidence type="ECO:0000256" key="3">
    <source>
        <dbReference type="ARBA" id="ARBA00022679"/>
    </source>
</evidence>
<proteinExistence type="inferred from homology"/>
<evidence type="ECO:0000256" key="7">
    <source>
        <dbReference type="ARBA" id="ARBA00023098"/>
    </source>
</evidence>
<sequence length="423" mass="47359">MKEPSSPLALHGHPCLDLQTDFGAKESEVVALSPPISIIHSSDNGECSTFSPRQLLKRELIKTAFILALTFLCVYLMMLEMVFIDNRSLDYVYGVTLPSQWLSFAEAVAKVNAATNDEGPFPIALVRPSFGGVGYETVFNSFPSEMNISSVYNGGILLPMDVVISTTQNMYIEWRVVADTLAAILLVLTMVFILAVPFLWRRKTAIFPVRGLVLGLTILPPGSLACVPKLRYTLWEKLMAPILLMAGFEVCCYDFMYSGHTSLTTVLVWFWILYFPGVFVNFKPRRVVITLCVGLFGALLVFLMIFSLTISRLHYSIDVALGLFIGSAAFWSWHTTLCLYQYQRMLNIEEPGRNRAFNWIVRLVGWMDGIEKELLPSCLPQDNITTQERFIIHVAGEKELRAIANSSATSRMASSAKSRSSLE</sequence>
<dbReference type="VEuPathDB" id="MicrosporidiaDB:DI09_19p100"/>
<feature type="transmembrane region" description="Helical" evidence="9">
    <location>
        <begin position="180"/>
        <end position="200"/>
    </location>
</feature>
<keyword evidence="7" id="KW-0443">Lipid metabolism</keyword>
<feature type="transmembrane region" description="Helical" evidence="9">
    <location>
        <begin position="288"/>
        <end position="308"/>
    </location>
</feature>
<evidence type="ECO:0000256" key="2">
    <source>
        <dbReference type="ARBA" id="ARBA00005441"/>
    </source>
</evidence>
<evidence type="ECO:0000256" key="6">
    <source>
        <dbReference type="ARBA" id="ARBA00022989"/>
    </source>
</evidence>
<reference evidence="11 12" key="1">
    <citation type="submission" date="2014-04" db="EMBL/GenBank/DDBJ databases">
        <title>A new species of microsporidia sheds light on the evolution of extreme parasitism.</title>
        <authorList>
            <person name="Haag K.L."/>
            <person name="James T.Y."/>
            <person name="Larsson R."/>
            <person name="Schaer T.M."/>
            <person name="Refardt D."/>
            <person name="Pombert J.-F."/>
            <person name="Ebert D."/>
        </authorList>
    </citation>
    <scope>NUCLEOTIDE SEQUENCE [LARGE SCALE GENOMIC DNA]</scope>
    <source>
        <strain evidence="11 12">UGP3</strain>
        <tissue evidence="11">Spores</tissue>
    </source>
</reference>
<evidence type="ECO:0000256" key="1">
    <source>
        <dbReference type="ARBA" id="ARBA00004141"/>
    </source>
</evidence>
<keyword evidence="12" id="KW-1185">Reference proteome</keyword>
<keyword evidence="6 9" id="KW-1133">Transmembrane helix</keyword>